<dbReference type="RefSeq" id="WP_138661836.1">
    <property type="nucleotide sequence ID" value="NZ_VANS01000001.1"/>
</dbReference>
<keyword evidence="1" id="KW-1133">Transmembrane helix</keyword>
<reference evidence="2 3" key="1">
    <citation type="submission" date="2019-05" db="EMBL/GenBank/DDBJ databases">
        <title>Sulfitobacter sabulilitoris sp. nov., isolated from a marine sand.</title>
        <authorList>
            <person name="Yoon J.-H."/>
        </authorList>
    </citation>
    <scope>NUCLEOTIDE SEQUENCE [LARGE SCALE GENOMIC DNA]</scope>
    <source>
        <strain evidence="2 3">HSMS-29</strain>
    </source>
</reference>
<accession>A0A5S3PN08</accession>
<evidence type="ECO:0000256" key="1">
    <source>
        <dbReference type="SAM" id="Phobius"/>
    </source>
</evidence>
<organism evidence="2 3">
    <name type="scientific">Sulfitobacter sabulilitoris</name>
    <dbReference type="NCBI Taxonomy" id="2562655"/>
    <lineage>
        <taxon>Bacteria</taxon>
        <taxon>Pseudomonadati</taxon>
        <taxon>Pseudomonadota</taxon>
        <taxon>Alphaproteobacteria</taxon>
        <taxon>Rhodobacterales</taxon>
        <taxon>Roseobacteraceae</taxon>
        <taxon>Sulfitobacter</taxon>
    </lineage>
</organism>
<feature type="transmembrane region" description="Helical" evidence="1">
    <location>
        <begin position="5"/>
        <end position="21"/>
    </location>
</feature>
<comment type="caution">
    <text evidence="2">The sequence shown here is derived from an EMBL/GenBank/DDBJ whole genome shotgun (WGS) entry which is preliminary data.</text>
</comment>
<dbReference type="OrthoDB" id="7851333at2"/>
<proteinExistence type="predicted"/>
<gene>
    <name evidence="2" type="ORF">FDT80_08255</name>
</gene>
<evidence type="ECO:0000313" key="2">
    <source>
        <dbReference type="EMBL" id="TMM55666.1"/>
    </source>
</evidence>
<keyword evidence="1" id="KW-0812">Transmembrane</keyword>
<dbReference type="Proteomes" id="UP000309550">
    <property type="component" value="Unassembled WGS sequence"/>
</dbReference>
<keyword evidence="1" id="KW-0472">Membrane</keyword>
<protein>
    <submittedName>
        <fullName evidence="2">Uncharacterized protein</fullName>
    </submittedName>
</protein>
<name>A0A5S3PN08_9RHOB</name>
<evidence type="ECO:0000313" key="3">
    <source>
        <dbReference type="Proteomes" id="UP000309550"/>
    </source>
</evidence>
<dbReference type="EMBL" id="VANS01000001">
    <property type="protein sequence ID" value="TMM55666.1"/>
    <property type="molecule type" value="Genomic_DNA"/>
</dbReference>
<sequence>MRWREALVGGAAVLVGLWWTVGPSGLLAIPGAALLVAGGALIWIGVQRGRFRGDGGGTGAVQVDEGQVTYFGPLNGGAVALRELDRLTLDRTVYPPHWRLDQPGQPPLLIPVNAEGTDALFDAFATLPGFRTERMLGELQARRGVSVVIWEREPLRPAHLPLH</sequence>
<keyword evidence="3" id="KW-1185">Reference proteome</keyword>
<dbReference type="AlphaFoldDB" id="A0A5S3PN08"/>
<feature type="transmembrane region" description="Helical" evidence="1">
    <location>
        <begin position="27"/>
        <end position="46"/>
    </location>
</feature>